<evidence type="ECO:0000313" key="2">
    <source>
        <dbReference type="Proteomes" id="UP001530400"/>
    </source>
</evidence>
<dbReference type="EMBL" id="JALLPJ020001344">
    <property type="protein sequence ID" value="KAL3768587.1"/>
    <property type="molecule type" value="Genomic_DNA"/>
</dbReference>
<dbReference type="AlphaFoldDB" id="A0ABD3MZ04"/>
<evidence type="ECO:0000313" key="1">
    <source>
        <dbReference type="EMBL" id="KAL3768587.1"/>
    </source>
</evidence>
<sequence length="186" mass="20862">MNGYYKSAGPYVSPVIQQMPNVKSLSLCDLNFDRTIWREIASALPMTISELQLSGGVLNNEILLELTPYITSNPALKVLNLLSNYRVSTEGWGALFNLMRGLRVEELHIHETTIIGSTLTILSDCVASIQTLKVLKSPAWVPPSEHELEMLRTFTSTLVAHPFVEYGHIERFDFPDAETIDTQIIQ</sequence>
<accession>A0ABD3MZ04</accession>
<comment type="caution">
    <text evidence="1">The sequence shown here is derived from an EMBL/GenBank/DDBJ whole genome shotgun (WGS) entry which is preliminary data.</text>
</comment>
<name>A0ABD3MZ04_9STRA</name>
<dbReference type="Gene3D" id="3.80.10.10">
    <property type="entry name" value="Ribonuclease Inhibitor"/>
    <property type="match status" value="1"/>
</dbReference>
<dbReference type="SUPFAM" id="SSF52047">
    <property type="entry name" value="RNI-like"/>
    <property type="match status" value="1"/>
</dbReference>
<protein>
    <submittedName>
        <fullName evidence="1">Uncharacterized protein</fullName>
    </submittedName>
</protein>
<proteinExistence type="predicted"/>
<gene>
    <name evidence="1" type="ORF">ACHAWO_001536</name>
</gene>
<reference evidence="1 2" key="1">
    <citation type="submission" date="2024-10" db="EMBL/GenBank/DDBJ databases">
        <title>Updated reference genomes for cyclostephanoid diatoms.</title>
        <authorList>
            <person name="Roberts W.R."/>
            <person name="Alverson A.J."/>
        </authorList>
    </citation>
    <scope>NUCLEOTIDE SEQUENCE [LARGE SCALE GENOMIC DNA]</scope>
    <source>
        <strain evidence="1 2">AJA010-31</strain>
    </source>
</reference>
<dbReference type="Proteomes" id="UP001530400">
    <property type="component" value="Unassembled WGS sequence"/>
</dbReference>
<dbReference type="InterPro" id="IPR032675">
    <property type="entry name" value="LRR_dom_sf"/>
</dbReference>
<organism evidence="1 2">
    <name type="scientific">Cyclotella atomus</name>
    <dbReference type="NCBI Taxonomy" id="382360"/>
    <lineage>
        <taxon>Eukaryota</taxon>
        <taxon>Sar</taxon>
        <taxon>Stramenopiles</taxon>
        <taxon>Ochrophyta</taxon>
        <taxon>Bacillariophyta</taxon>
        <taxon>Coscinodiscophyceae</taxon>
        <taxon>Thalassiosirophycidae</taxon>
        <taxon>Stephanodiscales</taxon>
        <taxon>Stephanodiscaceae</taxon>
        <taxon>Cyclotella</taxon>
    </lineage>
</organism>
<keyword evidence="2" id="KW-1185">Reference proteome</keyword>